<dbReference type="Gene3D" id="3.40.50.300">
    <property type="entry name" value="P-loop containing nucleotide triphosphate hydrolases"/>
    <property type="match status" value="1"/>
</dbReference>
<dbReference type="Pfam" id="PF00685">
    <property type="entry name" value="Sulfotransfer_1"/>
    <property type="match status" value="1"/>
</dbReference>
<keyword evidence="1" id="KW-0808">Transferase</keyword>
<dbReference type="PANTHER" id="PTHR10605">
    <property type="entry name" value="HEPARAN SULFATE SULFOTRANSFERASE"/>
    <property type="match status" value="1"/>
</dbReference>
<evidence type="ECO:0000256" key="4">
    <source>
        <dbReference type="PIRSR" id="PIRSR637359-2"/>
    </source>
</evidence>
<evidence type="ECO:0000313" key="7">
    <source>
        <dbReference type="EMBL" id="CAE4628996.1"/>
    </source>
</evidence>
<sequence length="436" mass="51445">MRSRTHRVQNGLIMLIVSTATISLLWSSHITKDISSQIRNAFSAMITHIVDEKKDSYEIMGNEMESNIRIETENEPNRMDDNREEMENVIADIIVSSPISDNESSPDETESKIPTFIVAGTQKGGTEALLKYLKKHREIVPSSRYEPHWFDKVSSRHEYANGTLPESAVVNYARKYRDYAFNATQYKKRKNPERFELKGHPERITFEKTPLYMFVPKAAHRIKSTLPHTKIIFLLRDPVERAYSHYKFIKSRMMKRFKNKNLRDKHLDHRFEDFIQKDLRALQSTGVIPFDKNDPLALVKLDEAWERYTKLKMDRGASAWDAVIGRGLYVAQLRVWWKVYGEQRKEKILVVKSEDMRPKEDGYIHLEDIFDFIGIVGDKIKHKREIHHTDDFGPMREKTKMKLRRFYSDFNDALEELLKTTVWQDPWSWNESLEKN</sequence>
<evidence type="ECO:0000256" key="2">
    <source>
        <dbReference type="ARBA" id="ARBA00023180"/>
    </source>
</evidence>
<feature type="domain" description="Sulfotransferase" evidence="6">
    <location>
        <begin position="116"/>
        <end position="379"/>
    </location>
</feature>
<evidence type="ECO:0000256" key="5">
    <source>
        <dbReference type="SAM" id="Phobius"/>
    </source>
</evidence>
<dbReference type="PANTHER" id="PTHR10605:SF56">
    <property type="entry name" value="BIFUNCTIONAL HEPARAN SULFATE N-DEACETYLASE_N-SULFOTRANSFERASE"/>
    <property type="match status" value="1"/>
</dbReference>
<feature type="binding site" evidence="4">
    <location>
        <position position="244"/>
    </location>
    <ligand>
        <name>3'-phosphoadenylyl sulfate</name>
        <dbReference type="ChEBI" id="CHEBI:58339"/>
    </ligand>
</feature>
<feature type="binding site" evidence="4">
    <location>
        <position position="236"/>
    </location>
    <ligand>
        <name>3'-phosphoadenylyl sulfate</name>
        <dbReference type="ChEBI" id="CHEBI:58339"/>
    </ligand>
</feature>
<proteinExistence type="predicted"/>
<organism evidence="7">
    <name type="scientific">Ditylum brightwellii</name>
    <dbReference type="NCBI Taxonomy" id="49249"/>
    <lineage>
        <taxon>Eukaryota</taxon>
        <taxon>Sar</taxon>
        <taxon>Stramenopiles</taxon>
        <taxon>Ochrophyta</taxon>
        <taxon>Bacillariophyta</taxon>
        <taxon>Mediophyceae</taxon>
        <taxon>Lithodesmiophycidae</taxon>
        <taxon>Lithodesmiales</taxon>
        <taxon>Lithodesmiaceae</taxon>
        <taxon>Ditylum</taxon>
    </lineage>
</organism>
<accession>A0A7S4S0T3</accession>
<reference evidence="7" key="1">
    <citation type="submission" date="2021-01" db="EMBL/GenBank/DDBJ databases">
        <authorList>
            <person name="Corre E."/>
            <person name="Pelletier E."/>
            <person name="Niang G."/>
            <person name="Scheremetjew M."/>
            <person name="Finn R."/>
            <person name="Kale V."/>
            <person name="Holt S."/>
            <person name="Cochrane G."/>
            <person name="Meng A."/>
            <person name="Brown T."/>
            <person name="Cohen L."/>
        </authorList>
    </citation>
    <scope>NUCLEOTIDE SEQUENCE</scope>
    <source>
        <strain evidence="7">GSO104</strain>
    </source>
</reference>
<keyword evidence="5" id="KW-0812">Transmembrane</keyword>
<keyword evidence="5" id="KW-0472">Membrane</keyword>
<dbReference type="InterPro" id="IPR027417">
    <property type="entry name" value="P-loop_NTPase"/>
</dbReference>
<evidence type="ECO:0000259" key="6">
    <source>
        <dbReference type="Pfam" id="PF00685"/>
    </source>
</evidence>
<evidence type="ECO:0000256" key="3">
    <source>
        <dbReference type="PIRSR" id="PIRSR637359-1"/>
    </source>
</evidence>
<dbReference type="EMBL" id="HBNS01033690">
    <property type="protein sequence ID" value="CAE4628996.1"/>
    <property type="molecule type" value="Transcribed_RNA"/>
</dbReference>
<dbReference type="SUPFAM" id="SSF52540">
    <property type="entry name" value="P-loop containing nucleoside triphosphate hydrolases"/>
    <property type="match status" value="1"/>
</dbReference>
<keyword evidence="5" id="KW-1133">Transmembrane helix</keyword>
<dbReference type="AlphaFoldDB" id="A0A7S4S0T3"/>
<feature type="active site" description="For sulfotransferase activity" evidence="3">
    <location>
        <position position="123"/>
    </location>
</feature>
<protein>
    <recommendedName>
        <fullName evidence="6">Sulfotransferase domain-containing protein</fullName>
    </recommendedName>
</protein>
<evidence type="ECO:0000256" key="1">
    <source>
        <dbReference type="ARBA" id="ARBA00022679"/>
    </source>
</evidence>
<name>A0A7S4S0T3_9STRA</name>
<gene>
    <name evidence="7" type="ORF">DBRI00130_LOCUS26356</name>
</gene>
<keyword evidence="2" id="KW-0325">Glycoprotein</keyword>
<dbReference type="InterPro" id="IPR037359">
    <property type="entry name" value="NST/OST"/>
</dbReference>
<dbReference type="GO" id="GO:0008146">
    <property type="term" value="F:sulfotransferase activity"/>
    <property type="evidence" value="ECO:0007669"/>
    <property type="project" value="InterPro"/>
</dbReference>
<dbReference type="InterPro" id="IPR000863">
    <property type="entry name" value="Sulfotransferase_dom"/>
</dbReference>
<feature type="transmembrane region" description="Helical" evidence="5">
    <location>
        <begin position="12"/>
        <end position="30"/>
    </location>
</feature>